<dbReference type="Pfam" id="PF19081">
    <property type="entry name" value="Ig_7"/>
    <property type="match status" value="1"/>
</dbReference>
<dbReference type="InterPro" id="IPR044023">
    <property type="entry name" value="Ig_7"/>
</dbReference>
<organism evidence="5 6">
    <name type="scientific">Salmonirosea aquatica</name>
    <dbReference type="NCBI Taxonomy" id="2654236"/>
    <lineage>
        <taxon>Bacteria</taxon>
        <taxon>Pseudomonadati</taxon>
        <taxon>Bacteroidota</taxon>
        <taxon>Cytophagia</taxon>
        <taxon>Cytophagales</taxon>
        <taxon>Spirosomataceae</taxon>
        <taxon>Salmonirosea</taxon>
    </lineage>
</organism>
<dbReference type="Gene3D" id="3.40.50.1820">
    <property type="entry name" value="alpha/beta hydrolase"/>
    <property type="match status" value="1"/>
</dbReference>
<feature type="chain" id="PRO_5028947810" description="T9SS type A sorting domain-containing protein" evidence="2">
    <location>
        <begin position="20"/>
        <end position="2550"/>
    </location>
</feature>
<dbReference type="PANTHER" id="PTHR42754:SF1">
    <property type="entry name" value="LIPOPROTEIN"/>
    <property type="match status" value="1"/>
</dbReference>
<keyword evidence="2" id="KW-0732">Signal</keyword>
<accession>A0A7C9FRZ9</accession>
<dbReference type="InterPro" id="IPR015943">
    <property type="entry name" value="WD40/YVTN_repeat-like_dom_sf"/>
</dbReference>
<dbReference type="Gene3D" id="2.130.10.10">
    <property type="entry name" value="YVTN repeat-like/Quinoprotein amine dehydrogenase"/>
    <property type="match status" value="4"/>
</dbReference>
<evidence type="ECO:0000256" key="2">
    <source>
        <dbReference type="SAM" id="SignalP"/>
    </source>
</evidence>
<evidence type="ECO:0000256" key="1">
    <source>
        <dbReference type="SAM" id="MobiDB-lite"/>
    </source>
</evidence>
<keyword evidence="6" id="KW-1185">Reference proteome</keyword>
<dbReference type="Proteomes" id="UP000479293">
    <property type="component" value="Unassembled WGS sequence"/>
</dbReference>
<protein>
    <recommendedName>
        <fullName evidence="7">T9SS type A sorting domain-containing protein</fullName>
    </recommendedName>
</protein>
<dbReference type="SUPFAM" id="SSF53474">
    <property type="entry name" value="alpha/beta-Hydrolases"/>
    <property type="match status" value="1"/>
</dbReference>
<feature type="region of interest" description="Disordered" evidence="1">
    <location>
        <begin position="1332"/>
        <end position="1351"/>
    </location>
</feature>
<proteinExistence type="predicted"/>
<feature type="domain" description="Photosynthesis system II assembly factor Ycf48/Hcf136-like" evidence="3">
    <location>
        <begin position="1937"/>
        <end position="2054"/>
    </location>
</feature>
<gene>
    <name evidence="5" type="ORF">GBK04_13440</name>
</gene>
<dbReference type="Pfam" id="PF14870">
    <property type="entry name" value="PSII_BNR"/>
    <property type="match status" value="2"/>
</dbReference>
<reference evidence="5 6" key="1">
    <citation type="submission" date="2019-10" db="EMBL/GenBank/DDBJ databases">
        <title>Draft Genome Sequence of Cytophagaceae sp. SJW1-29.</title>
        <authorList>
            <person name="Choi A."/>
        </authorList>
    </citation>
    <scope>NUCLEOTIDE SEQUENCE [LARGE SCALE GENOMIC DNA]</scope>
    <source>
        <strain evidence="5 6">SJW1-29</strain>
    </source>
</reference>
<dbReference type="SUPFAM" id="SSF50998">
    <property type="entry name" value="Quinoprotein alcohol dehydrogenase-like"/>
    <property type="match status" value="1"/>
</dbReference>
<dbReference type="EMBL" id="WHLY01000002">
    <property type="protein sequence ID" value="MPR34332.1"/>
    <property type="molecule type" value="Genomic_DNA"/>
</dbReference>
<dbReference type="InterPro" id="IPR029058">
    <property type="entry name" value="AB_hydrolase_fold"/>
</dbReference>
<dbReference type="InterPro" id="IPR011047">
    <property type="entry name" value="Quinoprotein_ADH-like_sf"/>
</dbReference>
<comment type="caution">
    <text evidence="5">The sequence shown here is derived from an EMBL/GenBank/DDBJ whole genome shotgun (WGS) entry which is preliminary data.</text>
</comment>
<evidence type="ECO:0000313" key="6">
    <source>
        <dbReference type="Proteomes" id="UP000479293"/>
    </source>
</evidence>
<evidence type="ECO:0008006" key="7">
    <source>
        <dbReference type="Google" id="ProtNLM"/>
    </source>
</evidence>
<dbReference type="InterPro" id="IPR028203">
    <property type="entry name" value="PSII_CF48-like_dom"/>
</dbReference>
<evidence type="ECO:0000259" key="3">
    <source>
        <dbReference type="Pfam" id="PF14870"/>
    </source>
</evidence>
<feature type="signal peptide" evidence="2">
    <location>
        <begin position="1"/>
        <end position="19"/>
    </location>
</feature>
<feature type="domain" description="Photosynthesis system II assembly factor Ycf48/Hcf136-like" evidence="3">
    <location>
        <begin position="1801"/>
        <end position="1889"/>
    </location>
</feature>
<evidence type="ECO:0000259" key="4">
    <source>
        <dbReference type="Pfam" id="PF19081"/>
    </source>
</evidence>
<evidence type="ECO:0000313" key="5">
    <source>
        <dbReference type="EMBL" id="MPR34332.1"/>
    </source>
</evidence>
<dbReference type="PANTHER" id="PTHR42754">
    <property type="entry name" value="ENDOGLUCANASE"/>
    <property type="match status" value="1"/>
</dbReference>
<sequence length="2550" mass="274379">MYKYAILFCLVGFSAFAQAPTIVWDKTFGGDSNEFASSIVTTSDGYFILSGTSISNKSGEKSEDRRAINYGYDYWIIKIDQDGKKIWDKTIGGPGGAPKNSSLQMVATNDGGVIFAGDSDLNSLFDKSDNSKGEDDYWIFKLDKYGNKIWDKTFGGNSIEWAFSIVATTDGNFVVGGRSSSDKSGDKTQPLIGPIDYWLVKIDPNGNKIWDKTIGGSGVEYFTSMVSTSNGDLVISGTSNSDKSGDKTDDSKGSLDYWIVKLDIDGNKIWDKTIGGSDGETNPIVKVDPTGGFIVAGNSYSNKSGDKTENNRGASSYWIVKLDDSGKIIWDKTLGSYNHGGAQIFISSLISTLDGGFAITGSHNSGVFRDDSNSGSWIIKMSNSGQVEWEKSLNGGYNMSMIQTNNGNFATNGTSGTDYRVIILKNEVPTQTITLSTTLRFGGGLSTLNVDTGYNLTASLKNTSSTTWQGDIYLKANNGTPTLLQANQGIGAGSTLDLNGNFQPQAVQIGANVPIELLTKQGSGDFVRVATVNGTVNPVLVNIEAASTVPVVRVPFIRLNTSEVSPGGTVQVMGGNFEPGTSVTLGSTPQIEGATYPSQMVASDGSININFTVPVTYQDRYLTLVARDTKQNNPGASISVVQPKEVATLSIVSPDKENATIEIIPGGEVAIQIADKLLKGAAYAQSGASRKYRYEIGYRFTGGADPNAFTLLYQMSENSGLLNSELRETIRVPMPTAHFGTGTQGNGWPLQFIVRDMYDNQRIAESPKVYVKVVPSISKVSLKWDRSFTPMPATDPIGIAADGVARIYLVVEKTNSSIGSPIQSVNLTLLNSESGNDPANFNNGAWLGRVKYATQQNNNQYSEEANDLSTISAQKLTPNSDGKYWFWYVAPDDFMRDGLPAAADYSNESERYVDVKVTITYADGSVEQLIKSIQIVRPPLMLVHGLNSDSGAWDKFKLISGTDYKLFKGNIYKVNIQSNGPFDVNALGILDGTIIGRENSIGGVLEKTRAGGYVASQVDYVCHSMGGSVLRTAIDKFSSKYYGSNYFYKTYQKGSVNKVITINTPHGGSPWADLVDGIVPLLPYTFNKPLSYAYLAALEYQDKYSAYHFISNFIKPDAKSISKKCNIFIDPICYYSFEPSSAIKNLQVIGGNGGIDFKEFNLPTHIITSDFLPGQTPIPDFENTIIDIENLNSQVQFLYKIFSYFNEGSETSLPPPLDDVLYKFKELHPRIGVVEKYLTAPEKALYVLKLTEAFMLVATRYSNWWDGDIVVPLVSQQAKLSPNSPQISHFSDNNLLKAMLNYNHISVTDQLPISNKVKELLNKRVNSEFFGSLPSNTRPQAGGRQAAPETVSKSLMNNSTSKKVYREEFNRNKINITKPFSNEMLNAGMQFSIEVNLSDSTNLKSVIVNFQIQEIGDTLQKKKHLFSISSEKGISHQELILAKASYVKGDTTICYFDTLIVNIKNDERLLTFSVSPEVKSIANEVNFRPNYQLQYPTFITQILDPVKLNVSISNPACLTYNAQTGQFKGIQKGEAVVIFTYDGTFKDTMYVAVGGGGEPYPQQIQTANVPVIGNGTVCTGATILVPFTTSGGAFDEGNQFIVQLSDATGENFTSLETTGTSSPLSAKIPNGLADADTYKVRVVSLSPPVLGSVAAQTLKIRSCATQGTFTVTGPNVLCQGESVALTADGCAGTVSWSDGSTTTSITVSPTATTTYFATCTVGSEKTVASISPIVAPTITISSNEGTCFDGNVILTASGLPSGGSLLWKRDGTLIPSATTATYQATQPGTYTAEPQAEAWTWQNPLPDGEDFNDIHFVSDLVGIAVGNKGKIVRTTDGGDTWNVVSFAGKDDLKSVYFTSSTVGWVAGSFSSTIWKTTDAGLTWSDVNLGGLYPVNDLFFTDPNNGWLLSANGAVVRTNDGGLTWTPYTTGTGTGQRVHFTSYLVGWMVGYNGGLAKTTDGGVNWTQISSGIGTNSSWSDVFFVNPSIGWIAGYGGALYKTVDGGNTWNNMIGAFSTNTYFKAIFFSDVSHGTLLTSQGIFVTSDGGVNWSSTVSPPTYTAAIYMWDATKAWITGRAGRILKGSQGPTSYEWKTTLGQGTVAGEGDYGKSTLDFADKNIGWAGTTSNFLTKTVNGGKVWTKTTLFGVVALDFLDQNIGYAVAAGTNTPKAIYKSTDGGTSWIKQYDLGSSYFESKIHFIDSNTGWVSNQQSLYRTTDGGISWNSSNLPDLINSLFFTNASTGYAGTGFSGQLAKTTDGGVTWSIVGSLDSGPLYNIYFINNSTGWVSGNTAKKTTDGGATWNDFIVDGSPLGRSDLSFSDPLHGVMLVSNYGAEGHYYFKTQDGGSTWTRASIPTRIYPDRIKTTGPDNAWVMNNYGAIMYYSASASSCSSNAITLSSAPAAPTVSSANINSGQTAPLTATNCGGTVNWYSVASAGNIVGTGTSFTTPVLTTTTTYYASCTVNNCESTSRGSGTVTVNGTTSGEIFSIKTGSWHDPSTWDCNCVPNNTHIVEIKANHTVTVSAADANLKDLKSSNGNLNFQNQRKLCFGCN</sequence>
<feature type="domain" description="Ig-like" evidence="4">
    <location>
        <begin position="2399"/>
        <end position="2477"/>
    </location>
</feature>
<dbReference type="SUPFAM" id="SSF110296">
    <property type="entry name" value="Oligoxyloglucan reducing end-specific cellobiohydrolase"/>
    <property type="match status" value="2"/>
</dbReference>
<name>A0A7C9FRZ9_9BACT</name>